<dbReference type="InterPro" id="IPR050281">
    <property type="entry name" value="Flavin_monoamine_oxidase"/>
</dbReference>
<accession>K6UM63</accession>
<dbReference type="SUPFAM" id="SSF54373">
    <property type="entry name" value="FAD-linked reductases, C-terminal domain"/>
    <property type="match status" value="1"/>
</dbReference>
<dbReference type="Gene3D" id="3.90.660.10">
    <property type="match status" value="1"/>
</dbReference>
<dbReference type="GO" id="GO:0008168">
    <property type="term" value="F:methyltransferase activity"/>
    <property type="evidence" value="ECO:0007669"/>
    <property type="project" value="UniProtKB-KW"/>
</dbReference>
<dbReference type="EMBL" id="DF157105">
    <property type="protein sequence ID" value="GAB68328.1"/>
    <property type="molecule type" value="Genomic_DNA"/>
</dbReference>
<keyword evidence="3" id="KW-0808">Transferase</keyword>
<keyword evidence="3" id="KW-0489">Methyltransferase</keyword>
<proteinExistence type="predicted"/>
<dbReference type="eggNOG" id="KOG0029">
    <property type="taxonomic scope" value="Eukaryota"/>
</dbReference>
<feature type="compositionally biased region" description="Basic and acidic residues" evidence="1">
    <location>
        <begin position="8"/>
        <end position="49"/>
    </location>
</feature>
<dbReference type="VEuPathDB" id="PlasmoDB:PCYB_132030"/>
<dbReference type="PhylomeDB" id="K6UM63"/>
<dbReference type="PANTHER" id="PTHR10742">
    <property type="entry name" value="FLAVIN MONOAMINE OXIDASE"/>
    <property type="match status" value="1"/>
</dbReference>
<dbReference type="RefSeq" id="XP_004224275.1">
    <property type="nucleotide sequence ID" value="XM_004224227.1"/>
</dbReference>
<feature type="domain" description="Amine oxidase" evidence="2">
    <location>
        <begin position="431"/>
        <end position="639"/>
    </location>
</feature>
<organism evidence="3 4">
    <name type="scientific">Plasmodium cynomolgi (strain B)</name>
    <dbReference type="NCBI Taxonomy" id="1120755"/>
    <lineage>
        <taxon>Eukaryota</taxon>
        <taxon>Sar</taxon>
        <taxon>Alveolata</taxon>
        <taxon>Apicomplexa</taxon>
        <taxon>Aconoidasida</taxon>
        <taxon>Haemosporida</taxon>
        <taxon>Plasmodiidae</taxon>
        <taxon>Plasmodium</taxon>
        <taxon>Plasmodium (Plasmodium)</taxon>
    </lineage>
</organism>
<dbReference type="PANTHER" id="PTHR10742:SF415">
    <property type="entry name" value="CHROMOSOME UNDETERMINED SCAFFOLD_56, WHOLE GENOME SHOTGUN SEQUENCE"/>
    <property type="match status" value="1"/>
</dbReference>
<dbReference type="InterPro" id="IPR002937">
    <property type="entry name" value="Amino_oxidase"/>
</dbReference>
<dbReference type="Proteomes" id="UP000006319">
    <property type="component" value="Chromosome 13"/>
</dbReference>
<feature type="region of interest" description="Disordered" evidence="1">
    <location>
        <begin position="745"/>
        <end position="769"/>
    </location>
</feature>
<dbReference type="OrthoDB" id="406280at2759"/>
<dbReference type="KEGG" id="pcy:PCYB_132030"/>
<protein>
    <submittedName>
        <fullName evidence="3">Lysine-specific histone demethylase 1</fullName>
    </submittedName>
</protein>
<feature type="compositionally biased region" description="Basic and acidic residues" evidence="1">
    <location>
        <begin position="745"/>
        <end position="760"/>
    </location>
</feature>
<evidence type="ECO:0000259" key="2">
    <source>
        <dbReference type="Pfam" id="PF01593"/>
    </source>
</evidence>
<dbReference type="SUPFAM" id="SSF51905">
    <property type="entry name" value="FAD/NAD(P)-binding domain"/>
    <property type="match status" value="1"/>
</dbReference>
<dbReference type="Pfam" id="PF01593">
    <property type="entry name" value="Amino_oxidase"/>
    <property type="match status" value="1"/>
</dbReference>
<sequence>MRVTGDSPSERKSTLRGHSPSERKSTLRSHSPSERRSTLRGDPPSERKSTLRGHSLSKKKSTPRGDSQSKKKITWMGGGVEKYDKDSIIYENYYDYGEEYYRIVKKKTESTVSTKSTVRSHKKDINKTLLFKENNERRSMWDLLIECIEEILEEMNIHQGNLSLEEWKILMVMLQSRYGYGSDLRETSIAMCRLPFSTYMDIDVCPEYGTDEYISKNLKYYNKIKKCEQMPHVSRFKDITSADQIVLDGWKWLINFLSEDVQNRILLNTVAEVVHIKEEHTFWGSNSKFVHHAAHQQGDHLFINTPGEFPPRGGPQAGTYMSNSPHCVRHSTGNYPYGDVFYKGATHDGKGIHFAHKAQHTGGFKRGHETISGGEARQGFGVLRNRCQPGEKQENYNVMVQCKSYDTSKKQINKNFHGTSDLTNCNYTNVNIFAKYVIVALPLGCLTNNDKKEKKKSYLQFEPKLHPLKMKALNNYRMGNHNKIILRFYPFDFAWPFDSLQLNCIDQKFQFLNLHAYGKIGCILVHCFPPWSCTYGYINKEHYIVNECLCTLHKMFENTGKKLPILVDYLITKWQDDNFSFGSYAYPYVNCTDNDLIYLRAPHPIDNPKVVFCGEYLSKSYFQCVDGAYDTGIRAAEDIAHIGLKLASRDTKWYNTDVFFFPQDTCPFTNIPLPKLTNNLLGFYITDGSDEALSDYESSSQDEDLANISNIPLSLLKGEHDFLSYSLNNVLQFFDHLKGDAICKSDDGKQTRGREREKQSSVEGGDITAGQPHTGMLKYKMDSSPLDEDFAEDLARKWLASGSSDLPLNWLALGTSGLPLDWLSLMCYTHTEGANTAHF</sequence>
<reference evidence="3 4" key="1">
    <citation type="journal article" date="2012" name="Nat. Genet.">
        <title>Plasmodium cynomolgi genome sequences provide insight into Plasmodium vivax and the monkey malaria clade.</title>
        <authorList>
            <person name="Tachibana S."/>
            <person name="Sullivan S.A."/>
            <person name="Kawai S."/>
            <person name="Nakamura S."/>
            <person name="Kim H.R."/>
            <person name="Goto N."/>
            <person name="Arisue N."/>
            <person name="Palacpac N.M.Q."/>
            <person name="Honma H."/>
            <person name="Yagi M."/>
            <person name="Tougan T."/>
            <person name="Katakai Y."/>
            <person name="Kaneko O."/>
            <person name="Mita T."/>
            <person name="Kita K."/>
            <person name="Yasutomi Y."/>
            <person name="Sutton P.L."/>
            <person name="Shakhbatyan R."/>
            <person name="Horii T."/>
            <person name="Yasunaga T."/>
            <person name="Barnwell J.W."/>
            <person name="Escalante A.A."/>
            <person name="Carlton J.M."/>
            <person name="Tanabe K."/>
        </authorList>
    </citation>
    <scope>NUCLEOTIDE SEQUENCE [LARGE SCALE GENOMIC DNA]</scope>
    <source>
        <strain evidence="3 4">B</strain>
    </source>
</reference>
<dbReference type="AlphaFoldDB" id="K6UM63"/>
<evidence type="ECO:0000313" key="4">
    <source>
        <dbReference type="Proteomes" id="UP000006319"/>
    </source>
</evidence>
<dbReference type="InterPro" id="IPR036188">
    <property type="entry name" value="FAD/NAD-bd_sf"/>
</dbReference>
<feature type="region of interest" description="Disordered" evidence="1">
    <location>
        <begin position="1"/>
        <end position="71"/>
    </location>
</feature>
<dbReference type="GeneID" id="14694702"/>
<dbReference type="GO" id="GO:0016491">
    <property type="term" value="F:oxidoreductase activity"/>
    <property type="evidence" value="ECO:0007669"/>
    <property type="project" value="InterPro"/>
</dbReference>
<evidence type="ECO:0000256" key="1">
    <source>
        <dbReference type="SAM" id="MobiDB-lite"/>
    </source>
</evidence>
<keyword evidence="4" id="KW-1185">Reference proteome</keyword>
<gene>
    <name evidence="3" type="ORF">PCYB_132030</name>
</gene>
<dbReference type="GO" id="GO:0032259">
    <property type="term" value="P:methylation"/>
    <property type="evidence" value="ECO:0007669"/>
    <property type="project" value="UniProtKB-KW"/>
</dbReference>
<name>K6UM63_PLACD</name>
<evidence type="ECO:0000313" key="3">
    <source>
        <dbReference type="EMBL" id="GAB68328.1"/>
    </source>
</evidence>